<proteinExistence type="predicted"/>
<dbReference type="OrthoDB" id="8003537at2"/>
<dbReference type="EMBL" id="BJZV01000007">
    <property type="protein sequence ID" value="GEP09848.1"/>
    <property type="molecule type" value="Genomic_DNA"/>
</dbReference>
<evidence type="ECO:0000313" key="1">
    <source>
        <dbReference type="EMBL" id="GEP09848.1"/>
    </source>
</evidence>
<comment type="caution">
    <text evidence="1">The sequence shown here is derived from an EMBL/GenBank/DDBJ whole genome shotgun (WGS) entry which is preliminary data.</text>
</comment>
<evidence type="ECO:0000313" key="2">
    <source>
        <dbReference type="Proteomes" id="UP000321750"/>
    </source>
</evidence>
<keyword evidence="2" id="KW-1185">Reference proteome</keyword>
<gene>
    <name evidence="1" type="ORF">MGN01_16930</name>
</gene>
<protein>
    <submittedName>
        <fullName evidence="1">Uncharacterized protein</fullName>
    </submittedName>
</protein>
<name>A0A512JIQ6_9HYPH</name>
<dbReference type="RefSeq" id="WP_147046147.1">
    <property type="nucleotide sequence ID" value="NZ_BJZV01000007.1"/>
</dbReference>
<accession>A0A512JIQ6</accession>
<dbReference type="Proteomes" id="UP000321750">
    <property type="component" value="Unassembled WGS sequence"/>
</dbReference>
<sequence>MGQPSSDWIASQQVAEQALMNRFAGLDAVLVRAEGYMRRAESAAAALAVMPAGNPEARELEARDLRQLIEIAAVHLANLDRVHLLEEPRHRSSGPQRRGISR</sequence>
<dbReference type="AlphaFoldDB" id="A0A512JIQ6"/>
<organism evidence="1 2">
    <name type="scientific">Methylobacterium gnaphalii</name>
    <dbReference type="NCBI Taxonomy" id="1010610"/>
    <lineage>
        <taxon>Bacteria</taxon>
        <taxon>Pseudomonadati</taxon>
        <taxon>Pseudomonadota</taxon>
        <taxon>Alphaproteobacteria</taxon>
        <taxon>Hyphomicrobiales</taxon>
        <taxon>Methylobacteriaceae</taxon>
        <taxon>Methylobacterium</taxon>
    </lineage>
</organism>
<reference evidence="1 2" key="1">
    <citation type="submission" date="2019-07" db="EMBL/GenBank/DDBJ databases">
        <title>Whole genome shotgun sequence of Methylobacterium gnaphalii NBRC 107716.</title>
        <authorList>
            <person name="Hosoyama A."/>
            <person name="Uohara A."/>
            <person name="Ohji S."/>
            <person name="Ichikawa N."/>
        </authorList>
    </citation>
    <scope>NUCLEOTIDE SEQUENCE [LARGE SCALE GENOMIC DNA]</scope>
    <source>
        <strain evidence="1 2">NBRC 107716</strain>
    </source>
</reference>